<dbReference type="InterPro" id="IPR015991">
    <property type="entry name" value="TatD/YcfH-like"/>
</dbReference>
<dbReference type="AlphaFoldDB" id="A0AA35CNW1"/>
<dbReference type="Pfam" id="PF01026">
    <property type="entry name" value="TatD_DNase"/>
    <property type="match status" value="1"/>
</dbReference>
<dbReference type="GO" id="GO:0004536">
    <property type="term" value="F:DNA nuclease activity"/>
    <property type="evidence" value="ECO:0007669"/>
    <property type="project" value="InterPro"/>
</dbReference>
<dbReference type="InterPro" id="IPR032466">
    <property type="entry name" value="Metal_Hydrolase"/>
</dbReference>
<feature type="binding site" evidence="3">
    <location>
        <position position="8"/>
    </location>
    <ligand>
        <name>a divalent metal cation</name>
        <dbReference type="ChEBI" id="CHEBI:60240"/>
        <label>1</label>
    </ligand>
</feature>
<feature type="binding site" evidence="3">
    <location>
        <position position="152"/>
    </location>
    <ligand>
        <name>a divalent metal cation</name>
        <dbReference type="ChEBI" id="CHEBI:60240"/>
        <label>2</label>
    </ligand>
</feature>
<dbReference type="RefSeq" id="WP_264842603.1">
    <property type="nucleotide sequence ID" value="NZ_AP025628.1"/>
</dbReference>
<dbReference type="Gene3D" id="3.20.20.140">
    <property type="entry name" value="Metal-dependent hydrolases"/>
    <property type="match status" value="1"/>
</dbReference>
<dbReference type="GO" id="GO:0016788">
    <property type="term" value="F:hydrolase activity, acting on ester bonds"/>
    <property type="evidence" value="ECO:0007669"/>
    <property type="project" value="InterPro"/>
</dbReference>
<protein>
    <submittedName>
        <fullName evidence="4">Hydrolase TatD</fullName>
    </submittedName>
</protein>
<evidence type="ECO:0000256" key="2">
    <source>
        <dbReference type="ARBA" id="ARBA00022801"/>
    </source>
</evidence>
<dbReference type="NCBIfam" id="TIGR00010">
    <property type="entry name" value="YchF/TatD family DNA exonuclease"/>
    <property type="match status" value="1"/>
</dbReference>
<dbReference type="PROSITE" id="PS01091">
    <property type="entry name" value="TATD_3"/>
    <property type="match status" value="1"/>
</dbReference>
<dbReference type="PANTHER" id="PTHR46124:SF2">
    <property type="entry name" value="D-AMINOACYL-TRNA DEACYLASE"/>
    <property type="match status" value="1"/>
</dbReference>
<dbReference type="CDD" id="cd01310">
    <property type="entry name" value="TatD_DNAse"/>
    <property type="match status" value="1"/>
</dbReference>
<dbReference type="InterPro" id="IPR018228">
    <property type="entry name" value="DNase_TatD-rel_CS"/>
</dbReference>
<proteinExistence type="predicted"/>
<organism evidence="4 5">
    <name type="scientific">Caldinitratiruptor microaerophilus</name>
    <dbReference type="NCBI Taxonomy" id="671077"/>
    <lineage>
        <taxon>Bacteria</taxon>
        <taxon>Bacillati</taxon>
        <taxon>Bacillota</taxon>
        <taxon>Clostridia</taxon>
        <taxon>Eubacteriales</taxon>
        <taxon>Symbiobacteriaceae</taxon>
        <taxon>Caldinitratiruptor</taxon>
    </lineage>
</organism>
<keyword evidence="5" id="KW-1185">Reference proteome</keyword>
<dbReference type="GO" id="GO:0046872">
    <property type="term" value="F:metal ion binding"/>
    <property type="evidence" value="ECO:0007669"/>
    <property type="project" value="UniProtKB-KW"/>
</dbReference>
<keyword evidence="2 4" id="KW-0378">Hydrolase</keyword>
<evidence type="ECO:0000313" key="4">
    <source>
        <dbReference type="EMBL" id="BDG61989.1"/>
    </source>
</evidence>
<feature type="binding site" evidence="3">
    <location>
        <position position="92"/>
    </location>
    <ligand>
        <name>a divalent metal cation</name>
        <dbReference type="ChEBI" id="CHEBI:60240"/>
        <label>1</label>
    </ligand>
</feature>
<dbReference type="SUPFAM" id="SSF51556">
    <property type="entry name" value="Metallo-dependent hydrolases"/>
    <property type="match status" value="1"/>
</dbReference>
<dbReference type="GO" id="GO:0005829">
    <property type="term" value="C:cytosol"/>
    <property type="evidence" value="ECO:0007669"/>
    <property type="project" value="TreeGrafter"/>
</dbReference>
<feature type="binding site" evidence="3">
    <location>
        <position position="6"/>
    </location>
    <ligand>
        <name>a divalent metal cation</name>
        <dbReference type="ChEBI" id="CHEBI:60240"/>
        <label>1</label>
    </ligand>
</feature>
<evidence type="ECO:0000256" key="1">
    <source>
        <dbReference type="ARBA" id="ARBA00022723"/>
    </source>
</evidence>
<dbReference type="PIRSF" id="PIRSF005902">
    <property type="entry name" value="DNase_TatD"/>
    <property type="match status" value="1"/>
</dbReference>
<name>A0AA35CNW1_9FIRM</name>
<sequence>MLFDTHCHLHHPRFDADRAEALARAREAGVTRLLLVGTSVEDARAALELAEQHKGVFVAAGVHPEGAARWDGGTRRALLDLCRHPRVRAIGEVGLDYHWDYPRADQERAFRAQIRLAREVGLPLVIHDRDAHADVLRILEEEGAGEVGGILHCFSAGWPEAERGLSLGFALGIGGPVTYPRNDALRAVVRQVPADRLVLETDSPYLAPQARRGQRNEPAFVRFVAEAVAAERGLSFEEVARLTSGNGARILRLDGAP</sequence>
<gene>
    <name evidence="4" type="primary">tatD</name>
    <name evidence="4" type="ORF">caldi_30790</name>
</gene>
<feature type="binding site" evidence="3">
    <location>
        <position position="127"/>
    </location>
    <ligand>
        <name>a divalent metal cation</name>
        <dbReference type="ChEBI" id="CHEBI:60240"/>
        <label>2</label>
    </ligand>
</feature>
<evidence type="ECO:0000313" key="5">
    <source>
        <dbReference type="Proteomes" id="UP001163687"/>
    </source>
</evidence>
<dbReference type="EMBL" id="AP025628">
    <property type="protein sequence ID" value="BDG61989.1"/>
    <property type="molecule type" value="Genomic_DNA"/>
</dbReference>
<dbReference type="Proteomes" id="UP001163687">
    <property type="component" value="Chromosome"/>
</dbReference>
<reference evidence="4" key="1">
    <citation type="submission" date="2022-03" db="EMBL/GenBank/DDBJ databases">
        <title>Complete genome sequence of Caldinitratiruptor microaerophilus.</title>
        <authorList>
            <person name="Mukaiyama R."/>
            <person name="Nishiyama T."/>
            <person name="Ueda K."/>
        </authorList>
    </citation>
    <scope>NUCLEOTIDE SEQUENCE</scope>
    <source>
        <strain evidence="4">JCM 16183</strain>
    </source>
</reference>
<keyword evidence="1 3" id="KW-0479">Metal-binding</keyword>
<dbReference type="KEGG" id="cmic:caldi_30790"/>
<dbReference type="FunFam" id="3.20.20.140:FF:000005">
    <property type="entry name" value="TatD family hydrolase"/>
    <property type="match status" value="1"/>
</dbReference>
<evidence type="ECO:0000256" key="3">
    <source>
        <dbReference type="PIRSR" id="PIRSR005902-1"/>
    </source>
</evidence>
<dbReference type="InterPro" id="IPR001130">
    <property type="entry name" value="TatD-like"/>
</dbReference>
<feature type="binding site" evidence="3">
    <location>
        <position position="202"/>
    </location>
    <ligand>
        <name>a divalent metal cation</name>
        <dbReference type="ChEBI" id="CHEBI:60240"/>
        <label>1</label>
    </ligand>
</feature>
<dbReference type="PANTHER" id="PTHR46124">
    <property type="entry name" value="D-AMINOACYL-TRNA DEACYLASE"/>
    <property type="match status" value="1"/>
</dbReference>
<accession>A0AA35CNW1</accession>